<evidence type="ECO:0000256" key="1">
    <source>
        <dbReference type="ARBA" id="ARBA00004123"/>
    </source>
</evidence>
<feature type="region of interest" description="Disordered" evidence="8">
    <location>
        <begin position="1"/>
        <end position="30"/>
    </location>
</feature>
<dbReference type="PROSITE" id="PS51192">
    <property type="entry name" value="HELICASE_ATP_BIND_1"/>
    <property type="match status" value="1"/>
</dbReference>
<evidence type="ECO:0000256" key="2">
    <source>
        <dbReference type="ARBA" id="ARBA00007025"/>
    </source>
</evidence>
<dbReference type="Proteomes" id="UP000783686">
    <property type="component" value="Unassembled WGS sequence"/>
</dbReference>
<keyword evidence="11" id="KW-1185">Reference proteome</keyword>
<sequence length="996" mass="113011">MESADRDDNNLAESEVDTESDEPPPTSLSKIERSLGQINWYIREVKLELQNLHNTDDIQKTRTLALESISQSNRLLKCLDKRDRRVTRGRITKLKNMNFKHSTRLPTMVEADESPMEVSSDLEVDSSISGRHIDVLNGNTSVTGQKEVSEVVESLLNDVNKTSLEGGDNLSLNNNDGILKSSENQVQRQKEVEQSNDIEVNEAVLATETVEKQIDSEVIGNCIEITQKVNEDLENVVTTEKRLDKSLVGIAASKASEAQVENPSSNLLLSNDTQNTQVSPETLALFNTEPDEEMDFDDEEEFDSEESLYGDDSDEEEVAEETPSQKVAVTEVREGIKDLSVESQEKQVEERVLEPLNPMSLFGNSYHNSYGSLPSNSYQYLYSEPPAEEVVNQQEEEVIPPIQPIFTDHASLLQFLKKEDSGNNADQNNVKKEAEAIQKTSVVVKEEETELVNKDQDVGNEDVGRDEQMDIHEHTNADATNSETLQHEDTVEKSIEPKVEEASSSAEDNGKEAQAEHVAREAESVRPVDRTLSLRDLFDGESIVGKEIENDETDSDFNDQSETSRLLAQKDREFEVDDQYIDDDVIVVDDEPTGVKKELPELAQFFEEKKAPEVVTVSSDEDVNVEMSRKRKFDTESECSETRRAKKQKLNLEAVSNEEQEIQNRRRLAVRDGKVEGVQFVDDIYEAEAKGLPVVKLMCLDEYEGFRLEAPEHIRCKLRYHQAEALSFMYKMLINHIGDQKHQGVILGHCMGLGKTMVCISFLYMMTLHEKLKHHVKNVVIVSPLSVIHNWKEEFVKWLPKGQETFSVSLIESSDSKAKRHEKLRRWYKDDKPSVVIMGYDLFKGLQVDHLGYLSGNGPTFLICDEAHIAKNQNTQIFRALSQIKTNLKVAVTGTPMQNNFKEMFNLVELVRAGALGSFKAFEKLFEEPIKSGSCVDASIEAKKLRFERICILKERMRGVLHYRGMEFLEDQIPPKHEYAVYLTLSQTQIEYYQDS</sequence>
<evidence type="ECO:0000313" key="10">
    <source>
        <dbReference type="EMBL" id="CAD5206317.1"/>
    </source>
</evidence>
<dbReference type="EMBL" id="CAJFCW020000001">
    <property type="protein sequence ID" value="CAG9081288.1"/>
    <property type="molecule type" value="Genomic_DNA"/>
</dbReference>
<feature type="compositionally biased region" description="Basic and acidic residues" evidence="8">
    <location>
        <begin position="508"/>
        <end position="548"/>
    </location>
</feature>
<evidence type="ECO:0000259" key="9">
    <source>
        <dbReference type="PROSITE" id="PS51192"/>
    </source>
</evidence>
<keyword evidence="4" id="KW-0347">Helicase</keyword>
<dbReference type="PANTHER" id="PTHR45797:SF1">
    <property type="entry name" value="HELICASE ARIP4"/>
    <property type="match status" value="1"/>
</dbReference>
<dbReference type="InterPro" id="IPR044574">
    <property type="entry name" value="ARIP4-like"/>
</dbReference>
<protein>
    <recommendedName>
        <fullName evidence="9">Helicase ATP-binding domain-containing protein</fullName>
    </recommendedName>
</protein>
<evidence type="ECO:0000256" key="6">
    <source>
        <dbReference type="ARBA" id="ARBA00023125"/>
    </source>
</evidence>
<dbReference type="Pfam" id="PF00176">
    <property type="entry name" value="SNF2-rel_dom"/>
    <property type="match status" value="1"/>
</dbReference>
<dbReference type="SMART" id="SM00487">
    <property type="entry name" value="DEXDc"/>
    <property type="match status" value="1"/>
</dbReference>
<organism evidence="10 11">
    <name type="scientific">Bursaphelenchus okinawaensis</name>
    <dbReference type="NCBI Taxonomy" id="465554"/>
    <lineage>
        <taxon>Eukaryota</taxon>
        <taxon>Metazoa</taxon>
        <taxon>Ecdysozoa</taxon>
        <taxon>Nematoda</taxon>
        <taxon>Chromadorea</taxon>
        <taxon>Rhabditida</taxon>
        <taxon>Tylenchina</taxon>
        <taxon>Tylenchomorpha</taxon>
        <taxon>Aphelenchoidea</taxon>
        <taxon>Aphelenchoididae</taxon>
        <taxon>Bursaphelenchus</taxon>
    </lineage>
</organism>
<name>A0A811JSK2_9BILA</name>
<reference evidence="10" key="1">
    <citation type="submission" date="2020-09" db="EMBL/GenBank/DDBJ databases">
        <authorList>
            <person name="Kikuchi T."/>
        </authorList>
    </citation>
    <scope>NUCLEOTIDE SEQUENCE</scope>
    <source>
        <strain evidence="10">SH1</strain>
    </source>
</reference>
<proteinExistence type="inferred from homology"/>
<dbReference type="SUPFAM" id="SSF52540">
    <property type="entry name" value="P-loop containing nucleoside triphosphate hydrolases"/>
    <property type="match status" value="1"/>
</dbReference>
<dbReference type="Gene3D" id="3.40.50.10810">
    <property type="entry name" value="Tandem AAA-ATPase domain"/>
    <property type="match status" value="1"/>
</dbReference>
<keyword evidence="7" id="KW-0539">Nucleus</keyword>
<dbReference type="InterPro" id="IPR014001">
    <property type="entry name" value="Helicase_ATP-bd"/>
</dbReference>
<dbReference type="InterPro" id="IPR027417">
    <property type="entry name" value="P-loop_NTPase"/>
</dbReference>
<dbReference type="GO" id="GO:0005524">
    <property type="term" value="F:ATP binding"/>
    <property type="evidence" value="ECO:0007669"/>
    <property type="project" value="UniProtKB-KW"/>
</dbReference>
<dbReference type="InterPro" id="IPR000330">
    <property type="entry name" value="SNF2_N"/>
</dbReference>
<dbReference type="OrthoDB" id="448448at2759"/>
<dbReference type="PANTHER" id="PTHR45797">
    <property type="entry name" value="RAD54-LIKE"/>
    <property type="match status" value="1"/>
</dbReference>
<dbReference type="InterPro" id="IPR038718">
    <property type="entry name" value="SNF2-like_sf"/>
</dbReference>
<feature type="compositionally biased region" description="Acidic residues" evidence="8">
    <location>
        <begin position="289"/>
        <end position="320"/>
    </location>
</feature>
<dbReference type="GO" id="GO:0003677">
    <property type="term" value="F:DNA binding"/>
    <property type="evidence" value="ECO:0007669"/>
    <property type="project" value="UniProtKB-KW"/>
</dbReference>
<evidence type="ECO:0000256" key="3">
    <source>
        <dbReference type="ARBA" id="ARBA00022741"/>
    </source>
</evidence>
<dbReference type="AlphaFoldDB" id="A0A811JSK2"/>
<dbReference type="GO" id="GO:0004386">
    <property type="term" value="F:helicase activity"/>
    <property type="evidence" value="ECO:0007669"/>
    <property type="project" value="UniProtKB-KW"/>
</dbReference>
<feature type="compositionally biased region" description="Basic and acidic residues" evidence="8">
    <location>
        <begin position="485"/>
        <end position="501"/>
    </location>
</feature>
<dbReference type="GO" id="GO:0005634">
    <property type="term" value="C:nucleus"/>
    <property type="evidence" value="ECO:0007669"/>
    <property type="project" value="UniProtKB-SubCell"/>
</dbReference>
<dbReference type="Proteomes" id="UP000614601">
    <property type="component" value="Unassembled WGS sequence"/>
</dbReference>
<feature type="compositionally biased region" description="Acidic residues" evidence="8">
    <location>
        <begin position="549"/>
        <end position="559"/>
    </location>
</feature>
<feature type="compositionally biased region" description="Basic and acidic residues" evidence="8">
    <location>
        <begin position="451"/>
        <end position="476"/>
    </location>
</feature>
<keyword evidence="6" id="KW-0238">DNA-binding</keyword>
<comment type="caution">
    <text evidence="10">The sequence shown here is derived from an EMBL/GenBank/DDBJ whole genome shotgun (WGS) entry which is preliminary data.</text>
</comment>
<dbReference type="GO" id="GO:0016887">
    <property type="term" value="F:ATP hydrolysis activity"/>
    <property type="evidence" value="ECO:0007669"/>
    <property type="project" value="InterPro"/>
</dbReference>
<feature type="domain" description="Helicase ATP-binding" evidence="9">
    <location>
        <begin position="736"/>
        <end position="914"/>
    </location>
</feature>
<keyword evidence="5" id="KW-0067">ATP-binding</keyword>
<feature type="region of interest" description="Disordered" evidence="8">
    <location>
        <begin position="441"/>
        <end position="563"/>
    </location>
</feature>
<accession>A0A811JSK2</accession>
<evidence type="ECO:0000256" key="5">
    <source>
        <dbReference type="ARBA" id="ARBA00022840"/>
    </source>
</evidence>
<evidence type="ECO:0000256" key="7">
    <source>
        <dbReference type="ARBA" id="ARBA00023242"/>
    </source>
</evidence>
<evidence type="ECO:0000256" key="4">
    <source>
        <dbReference type="ARBA" id="ARBA00022806"/>
    </source>
</evidence>
<keyword evidence="4" id="KW-0378">Hydrolase</keyword>
<evidence type="ECO:0000256" key="8">
    <source>
        <dbReference type="SAM" id="MobiDB-lite"/>
    </source>
</evidence>
<evidence type="ECO:0000313" key="11">
    <source>
        <dbReference type="Proteomes" id="UP000614601"/>
    </source>
</evidence>
<feature type="region of interest" description="Disordered" evidence="8">
    <location>
        <begin position="286"/>
        <end position="326"/>
    </location>
</feature>
<keyword evidence="3" id="KW-0547">Nucleotide-binding</keyword>
<comment type="subcellular location">
    <subcellularLocation>
        <location evidence="1">Nucleus</location>
    </subcellularLocation>
</comment>
<comment type="similarity">
    <text evidence="2">Belongs to the SNF2/RAD54 helicase family.</text>
</comment>
<gene>
    <name evidence="10" type="ORF">BOKJ2_LOCUS1001</name>
</gene>
<dbReference type="EMBL" id="CAJFDH010000001">
    <property type="protein sequence ID" value="CAD5206317.1"/>
    <property type="molecule type" value="Genomic_DNA"/>
</dbReference>